<dbReference type="Pfam" id="PF13793">
    <property type="entry name" value="Pribosyltran_N"/>
    <property type="match status" value="1"/>
</dbReference>
<dbReference type="FunFam" id="3.40.50.2020:FF:000007">
    <property type="entry name" value="Ribose-phosphate pyrophosphokinase"/>
    <property type="match status" value="1"/>
</dbReference>
<dbReference type="OrthoDB" id="371997at2157"/>
<keyword evidence="1 10" id="KW-0963">Cytoplasm</keyword>
<dbReference type="RefSeq" id="WP_133517612.1">
    <property type="nucleotide sequence ID" value="NZ_JAHDUW010000004.1"/>
</dbReference>
<keyword evidence="7 10" id="KW-0067">ATP-binding</keyword>
<keyword evidence="6 10" id="KW-0418">Kinase</keyword>
<reference evidence="13 14" key="1">
    <citation type="submission" date="2019-03" db="EMBL/GenBank/DDBJ databases">
        <title>Genomic Encyclopedia of Type Strains, Phase IV (KMG-IV): sequencing the most valuable type-strain genomes for metagenomic binning, comparative biology and taxonomic classification.</title>
        <authorList>
            <person name="Goeker M."/>
        </authorList>
    </citation>
    <scope>NUCLEOTIDE SEQUENCE [LARGE SCALE GENOMIC DNA]</scope>
    <source>
        <strain evidence="13 14">DSM 13328</strain>
    </source>
</reference>
<dbReference type="GO" id="GO:0004749">
    <property type="term" value="F:ribose phosphate diphosphokinase activity"/>
    <property type="evidence" value="ECO:0007669"/>
    <property type="project" value="UniProtKB-UniRule"/>
</dbReference>
<dbReference type="PANTHER" id="PTHR10210:SF32">
    <property type="entry name" value="RIBOSE-PHOSPHATE PYROPHOSPHOKINASE 2"/>
    <property type="match status" value="1"/>
</dbReference>
<dbReference type="PANTHER" id="PTHR10210">
    <property type="entry name" value="RIBOSE-PHOSPHATE DIPHOSPHOKINASE FAMILY MEMBER"/>
    <property type="match status" value="1"/>
</dbReference>
<dbReference type="InterPro" id="IPR037514">
    <property type="entry name" value="Rib-P_diPkinase_arc"/>
</dbReference>
<dbReference type="InterPro" id="IPR029099">
    <property type="entry name" value="Pribosyltran_N"/>
</dbReference>
<evidence type="ECO:0000256" key="6">
    <source>
        <dbReference type="ARBA" id="ARBA00022777"/>
    </source>
</evidence>
<protein>
    <recommendedName>
        <fullName evidence="10">Ribose-phosphate pyrophosphokinase</fullName>
        <shortName evidence="10">RPPK</shortName>
        <ecNumber evidence="10">2.7.6.1</ecNumber>
    </recommendedName>
    <alternativeName>
        <fullName evidence="10">5-phospho-D-ribosyl alpha-1-diphosphate synthase</fullName>
    </alternativeName>
    <alternativeName>
        <fullName evidence="10">Phosphoribosyl diphosphate synthase</fullName>
    </alternativeName>
    <alternativeName>
        <fullName evidence="10">Phosphoribosyl pyrophosphate synthase</fullName>
        <shortName evidence="10">P-Rib-PP synthase</shortName>
        <shortName evidence="10">PRPP synthase</shortName>
        <shortName evidence="10">PRPPase</shortName>
    </alternativeName>
</protein>
<evidence type="ECO:0000313" key="14">
    <source>
        <dbReference type="Proteomes" id="UP000294855"/>
    </source>
</evidence>
<feature type="binding site" evidence="10">
    <location>
        <position position="211"/>
    </location>
    <ligand>
        <name>D-ribose 5-phosphate</name>
        <dbReference type="ChEBI" id="CHEBI:78346"/>
    </ligand>
</feature>
<feature type="domain" description="Ribose-phosphate pyrophosphokinase N-terminal" evidence="12">
    <location>
        <begin position="1"/>
        <end position="112"/>
    </location>
</feature>
<dbReference type="SUPFAM" id="SSF53271">
    <property type="entry name" value="PRTase-like"/>
    <property type="match status" value="1"/>
</dbReference>
<evidence type="ECO:0000256" key="7">
    <source>
        <dbReference type="ARBA" id="ARBA00022840"/>
    </source>
</evidence>
<feature type="binding site" evidence="10">
    <location>
        <begin position="34"/>
        <end position="36"/>
    </location>
    <ligand>
        <name>ATP</name>
        <dbReference type="ChEBI" id="CHEBI:30616"/>
    </ligand>
</feature>
<evidence type="ECO:0000256" key="9">
    <source>
        <dbReference type="ARBA" id="ARBA00049535"/>
    </source>
</evidence>
<dbReference type="Proteomes" id="UP000294855">
    <property type="component" value="Unassembled WGS sequence"/>
</dbReference>
<comment type="subcellular location">
    <subcellularLocation>
        <location evidence="10">Cytoplasm</location>
    </subcellularLocation>
</comment>
<comment type="cofactor">
    <cofactor evidence="10">
        <name>Mg(2+)</name>
        <dbReference type="ChEBI" id="CHEBI:18420"/>
    </cofactor>
    <text evidence="10">Binds 2 Mg(2+) ions per subunit.</text>
</comment>
<feature type="active site" evidence="10">
    <location>
        <position position="185"/>
    </location>
</feature>
<dbReference type="InterPro" id="IPR029057">
    <property type="entry name" value="PRTase-like"/>
</dbReference>
<comment type="pathway">
    <text evidence="10">Metabolic intermediate biosynthesis; 5-phospho-alpha-D-ribose 1-diphosphate biosynthesis; 5-phospho-alpha-D-ribose 1-diphosphate from D-ribose 5-phosphate (route I): step 1/1.</text>
</comment>
<evidence type="ECO:0000256" key="8">
    <source>
        <dbReference type="ARBA" id="ARBA00022842"/>
    </source>
</evidence>
<comment type="caution">
    <text evidence="10">Lacks conserved residue(s) required for the propagation of feature annotation.</text>
</comment>
<gene>
    <name evidence="10" type="primary">prs</name>
    <name evidence="13" type="ORF">C7391_1158</name>
</gene>
<dbReference type="GO" id="GO:0006164">
    <property type="term" value="P:purine nucleotide biosynthetic process"/>
    <property type="evidence" value="ECO:0007669"/>
    <property type="project" value="TreeGrafter"/>
</dbReference>
<dbReference type="EC" id="2.7.6.1" evidence="10"/>
<name>A0A484F2Y8_9EURY</name>
<proteinExistence type="inferred from homology"/>
<dbReference type="GO" id="GO:0005737">
    <property type="term" value="C:cytoplasm"/>
    <property type="evidence" value="ECO:0007669"/>
    <property type="project" value="UniProtKB-SubCell"/>
</dbReference>
<evidence type="ECO:0000256" key="3">
    <source>
        <dbReference type="ARBA" id="ARBA00022723"/>
    </source>
</evidence>
<dbReference type="GO" id="GO:0006015">
    <property type="term" value="P:5-phosphoribose 1-diphosphate biosynthetic process"/>
    <property type="evidence" value="ECO:0007669"/>
    <property type="project" value="UniProtKB-UniRule"/>
</dbReference>
<dbReference type="GO" id="GO:0005524">
    <property type="term" value="F:ATP binding"/>
    <property type="evidence" value="ECO:0007669"/>
    <property type="project" value="UniProtKB-KW"/>
</dbReference>
<feature type="binding site" evidence="10">
    <location>
        <begin position="89"/>
        <end position="90"/>
    </location>
    <ligand>
        <name>ATP</name>
        <dbReference type="ChEBI" id="CHEBI:30616"/>
    </ligand>
</feature>
<dbReference type="AlphaFoldDB" id="A0A484F2Y8"/>
<organism evidence="13 14">
    <name type="scientific">Methanimicrococcus blatticola</name>
    <dbReference type="NCBI Taxonomy" id="91560"/>
    <lineage>
        <taxon>Archaea</taxon>
        <taxon>Methanobacteriati</taxon>
        <taxon>Methanobacteriota</taxon>
        <taxon>Stenosarchaea group</taxon>
        <taxon>Methanomicrobia</taxon>
        <taxon>Methanosarcinales</taxon>
        <taxon>Methanosarcinaceae</taxon>
        <taxon>Methanimicrococcus</taxon>
    </lineage>
</organism>
<evidence type="ECO:0000256" key="1">
    <source>
        <dbReference type="ARBA" id="ARBA00022490"/>
    </source>
</evidence>
<dbReference type="NCBIfam" id="NF002095">
    <property type="entry name" value="PRK00934.1"/>
    <property type="match status" value="1"/>
</dbReference>
<comment type="similarity">
    <text evidence="10">Belongs to the ribose-phosphate pyrophosphokinase family. Class III (archaeal) subfamily.</text>
</comment>
<evidence type="ECO:0000259" key="11">
    <source>
        <dbReference type="Pfam" id="PF00156"/>
    </source>
</evidence>
<sequence length="285" mass="31063">MKIIGGPSSQALACRVAAGLNIVPTIADFIRFPDNEQYVQIKESVQDEEVVLIQSTTTDSDLIALLQLLDACESAKKITVVIPYMGYARQDKKFKDGEAISARAMARTVTAANLNKIYTINLHEKSILNYFSHPAEDLDASKLIAEYAASLGLERPLLIAPDKGVRDMVKNMAAGLNLDWDVFDKTRLAGDQVVMADKKMDIEGRDVIIVDDMIATGGTMAEAVSILDKNGARDVYVACIHPVLTRNAVLRLSNAGVKDIMATDTIEKVQSRISTAPIIVDALRK</sequence>
<dbReference type="GO" id="GO:0002189">
    <property type="term" value="C:ribose phosphate diphosphokinase complex"/>
    <property type="evidence" value="ECO:0007669"/>
    <property type="project" value="TreeGrafter"/>
</dbReference>
<evidence type="ECO:0000256" key="2">
    <source>
        <dbReference type="ARBA" id="ARBA00022679"/>
    </source>
</evidence>
<dbReference type="NCBIfam" id="TIGR01251">
    <property type="entry name" value="ribP_PPkin"/>
    <property type="match status" value="1"/>
</dbReference>
<dbReference type="Pfam" id="PF00156">
    <property type="entry name" value="Pribosyltran"/>
    <property type="match status" value="1"/>
</dbReference>
<evidence type="ECO:0000256" key="4">
    <source>
        <dbReference type="ARBA" id="ARBA00022727"/>
    </source>
</evidence>
<accession>A0A484F2Y8</accession>
<dbReference type="UniPathway" id="UPA00087">
    <property type="reaction ID" value="UER00172"/>
</dbReference>
<feature type="binding site" evidence="10">
    <location>
        <position position="187"/>
    </location>
    <ligand>
        <name>D-ribose 5-phosphate</name>
        <dbReference type="ChEBI" id="CHEBI:78346"/>
    </ligand>
</feature>
<keyword evidence="3 10" id="KW-0479">Metal-binding</keyword>
<keyword evidence="5 10" id="KW-0547">Nucleotide-binding</keyword>
<feature type="binding site" evidence="10">
    <location>
        <position position="123"/>
    </location>
    <ligand>
        <name>Mg(2+)</name>
        <dbReference type="ChEBI" id="CHEBI:18420"/>
        <label>1</label>
    </ligand>
</feature>
<dbReference type="InterPro" id="IPR000836">
    <property type="entry name" value="PRTase_dom"/>
</dbReference>
<evidence type="ECO:0000313" key="13">
    <source>
        <dbReference type="EMBL" id="TDQ68220.1"/>
    </source>
</evidence>
<dbReference type="HAMAP" id="MF_00583_A">
    <property type="entry name" value="RibP_PPkinase_A"/>
    <property type="match status" value="1"/>
</dbReference>
<dbReference type="GO" id="GO:0000287">
    <property type="term" value="F:magnesium ion binding"/>
    <property type="evidence" value="ECO:0007669"/>
    <property type="project" value="UniProtKB-UniRule"/>
</dbReference>
<feature type="domain" description="Phosphoribosyltransferase" evidence="11">
    <location>
        <begin position="129"/>
        <end position="258"/>
    </location>
</feature>
<keyword evidence="8 10" id="KW-0460">Magnesium</keyword>
<feature type="binding site" evidence="10">
    <location>
        <position position="162"/>
    </location>
    <ligand>
        <name>Mg(2+)</name>
        <dbReference type="ChEBI" id="CHEBI:18420"/>
        <label>2</label>
    </ligand>
</feature>
<dbReference type="CDD" id="cd06223">
    <property type="entry name" value="PRTases_typeI"/>
    <property type="match status" value="1"/>
</dbReference>
<dbReference type="GO" id="GO:0016301">
    <property type="term" value="F:kinase activity"/>
    <property type="evidence" value="ECO:0007669"/>
    <property type="project" value="UniProtKB-KW"/>
</dbReference>
<evidence type="ECO:0000259" key="12">
    <source>
        <dbReference type="Pfam" id="PF13793"/>
    </source>
</evidence>
<keyword evidence="14" id="KW-1185">Reference proteome</keyword>
<keyword evidence="4 10" id="KW-0545">Nucleotide biosynthesis</keyword>
<dbReference type="InterPro" id="IPR005946">
    <property type="entry name" value="Rib-P_diPkinase"/>
</dbReference>
<comment type="caution">
    <text evidence="13">The sequence shown here is derived from an EMBL/GenBank/DDBJ whole genome shotgun (WGS) entry which is preliminary data.</text>
</comment>
<dbReference type="SMART" id="SM01400">
    <property type="entry name" value="Pribosyltran_N"/>
    <property type="match status" value="1"/>
</dbReference>
<comment type="catalytic activity">
    <reaction evidence="9 10">
        <text>D-ribose 5-phosphate + ATP = 5-phospho-alpha-D-ribose 1-diphosphate + AMP + H(+)</text>
        <dbReference type="Rhea" id="RHEA:15609"/>
        <dbReference type="ChEBI" id="CHEBI:15378"/>
        <dbReference type="ChEBI" id="CHEBI:30616"/>
        <dbReference type="ChEBI" id="CHEBI:58017"/>
        <dbReference type="ChEBI" id="CHEBI:78346"/>
        <dbReference type="ChEBI" id="CHEBI:456215"/>
        <dbReference type="EC" id="2.7.6.1"/>
    </reaction>
</comment>
<evidence type="ECO:0000256" key="5">
    <source>
        <dbReference type="ARBA" id="ARBA00022741"/>
    </source>
</evidence>
<keyword evidence="2 10" id="KW-0808">Transferase</keyword>
<dbReference type="Gene3D" id="3.40.50.2020">
    <property type="match status" value="2"/>
</dbReference>
<evidence type="ECO:0000256" key="10">
    <source>
        <dbReference type="HAMAP-Rule" id="MF_00583"/>
    </source>
</evidence>
<dbReference type="EMBL" id="SNYS01000009">
    <property type="protein sequence ID" value="TDQ68220.1"/>
    <property type="molecule type" value="Genomic_DNA"/>
</dbReference>
<comment type="function">
    <text evidence="10">Involved in the biosynthesis of the central metabolite phospho-alpha-D-ribosyl-1-pyrophosphate (PRPP) via the transfer of pyrophosphoryl group from ATP to 1-hydroxyl of ribose-5-phosphate (Rib-5-P).</text>
</comment>